<evidence type="ECO:0000313" key="3">
    <source>
        <dbReference type="Proteomes" id="UP000598971"/>
    </source>
</evidence>
<evidence type="ECO:0000313" key="2">
    <source>
        <dbReference type="EMBL" id="NNV58073.1"/>
    </source>
</evidence>
<evidence type="ECO:0000259" key="1">
    <source>
        <dbReference type="Pfam" id="PF18962"/>
    </source>
</evidence>
<feature type="non-terminal residue" evidence="2">
    <location>
        <position position="1"/>
    </location>
</feature>
<comment type="caution">
    <text evidence="2">The sequence shown here is derived from an EMBL/GenBank/DDBJ whole genome shotgun (WGS) entry which is preliminary data.</text>
</comment>
<sequence>SLDGKVLIQQKLQTGNTKTAQQKMEIAHLSNGTYLLTAIDEKGKIQTEKVIISK</sequence>
<protein>
    <submittedName>
        <fullName evidence="2">T9SS type A sorting domain-containing protein</fullName>
    </submittedName>
</protein>
<reference evidence="2" key="1">
    <citation type="submission" date="2019-10" db="EMBL/GenBank/DDBJ databases">
        <title>Draft genome sequence of Panacibacter sp. KCS-6.</title>
        <authorList>
            <person name="Yim K.J."/>
        </authorList>
    </citation>
    <scope>NUCLEOTIDE SEQUENCE</scope>
    <source>
        <strain evidence="2">KCS-6</strain>
    </source>
</reference>
<dbReference type="InterPro" id="IPR026444">
    <property type="entry name" value="Secre_tail"/>
</dbReference>
<dbReference type="RefSeq" id="WP_171610023.1">
    <property type="nucleotide sequence ID" value="NZ_WHPF01000071.1"/>
</dbReference>
<accession>A0A8J8FJ05</accession>
<gene>
    <name evidence="2" type="ORF">GD597_21620</name>
</gene>
<name>A0A8J8FJ05_9BACT</name>
<feature type="domain" description="Secretion system C-terminal sorting" evidence="1">
    <location>
        <begin position="2"/>
        <end position="52"/>
    </location>
</feature>
<dbReference type="Proteomes" id="UP000598971">
    <property type="component" value="Unassembled WGS sequence"/>
</dbReference>
<dbReference type="EMBL" id="WHPF01000071">
    <property type="protein sequence ID" value="NNV58073.1"/>
    <property type="molecule type" value="Genomic_DNA"/>
</dbReference>
<dbReference type="Pfam" id="PF18962">
    <property type="entry name" value="Por_Secre_tail"/>
    <property type="match status" value="1"/>
</dbReference>
<organism evidence="2 3">
    <name type="scientific">Limnovirga soli</name>
    <dbReference type="NCBI Taxonomy" id="2656915"/>
    <lineage>
        <taxon>Bacteria</taxon>
        <taxon>Pseudomonadati</taxon>
        <taxon>Bacteroidota</taxon>
        <taxon>Chitinophagia</taxon>
        <taxon>Chitinophagales</taxon>
        <taxon>Chitinophagaceae</taxon>
        <taxon>Limnovirga</taxon>
    </lineage>
</organism>
<proteinExistence type="predicted"/>
<keyword evidence="3" id="KW-1185">Reference proteome</keyword>
<dbReference type="AlphaFoldDB" id="A0A8J8FJ05"/>
<dbReference type="NCBIfam" id="TIGR04183">
    <property type="entry name" value="Por_Secre_tail"/>
    <property type="match status" value="1"/>
</dbReference>